<evidence type="ECO:0000256" key="8">
    <source>
        <dbReference type="SAM" id="Phobius"/>
    </source>
</evidence>
<sequence>MVMTGYLNRSLLILAIILFSVVVSWQWYAIADQSIAQLLLFNFTLPRVVIAILAGISLGSASLLLQQTMNNSLASDSTLAVSGGAQFALYLATLFFPALLQFGTTIIAVIGALFALGLVLLLAWRQLGSPLLIVLSGLVLSFYFGAFSALLTLFYPEESRGLLVWGSGSLVQESWRASLTLLPLLVPGLIGIYLLSPALQVLQLQEGNAKSLGVNVTRVRLLAIILAAYLVAIVVSRVGMLAFIGLAATTLARQYADHRFTSLWWRSAFFAAILLLITDLSLQLINQWWQIQLPTGSVTALFGTPLLLWLVFRQRQHYGRVQQPANRLVIRNSRLTYPLLTILLLCSLVCAFCVGQNQIGWSFTLNHSLFELRFPRIAYAFAAGTLLALAGVVLQRLSHNPMASPELLGITSGVSFGVLLAIFIVGSVAIKPFLLFGALSAVLIIGLIWLINQRNGLQPEQVLLTGISLSAIFDAVLRILVASGDLRALQLLNWGAGSTYYAELPVAVWVMIFSFGLLLVSLIFSRWLDLLSLNAIVAQAVGMNLLLAKIVLFALAIVLTLLATLIVGTLSFIGLLAPHLAYSLGFNTAKSQLIAASLLGATVMIFADWLGRQWLFPYEIPAGLVATLLGGSYFIILMRKL</sequence>
<evidence type="ECO:0000256" key="1">
    <source>
        <dbReference type="ARBA" id="ARBA00004651"/>
    </source>
</evidence>
<feature type="transmembrane region" description="Helical" evidence="8">
    <location>
        <begin position="131"/>
        <end position="155"/>
    </location>
</feature>
<reference evidence="9 10" key="1">
    <citation type="submission" date="2014-11" db="EMBL/GenBank/DDBJ databases">
        <title>Pan-genome of Gallibacterium spp.</title>
        <authorList>
            <person name="Kudirkiene E."/>
            <person name="Bojesen A.M."/>
        </authorList>
    </citation>
    <scope>NUCLEOTIDE SEQUENCE [LARGE SCALE GENOMIC DNA]</scope>
    <source>
        <strain evidence="9 10">F151</strain>
    </source>
</reference>
<feature type="transmembrane region" description="Helical" evidence="8">
    <location>
        <begin position="462"/>
        <end position="480"/>
    </location>
</feature>
<feature type="transmembrane region" description="Helical" evidence="8">
    <location>
        <begin position="77"/>
        <end position="100"/>
    </location>
</feature>
<dbReference type="InterPro" id="IPR037294">
    <property type="entry name" value="ABC_BtuC-like"/>
</dbReference>
<keyword evidence="6 8" id="KW-1133">Transmembrane helix</keyword>
<dbReference type="PANTHER" id="PTHR30472:SF37">
    <property type="entry name" value="FE(3+) DICITRATE TRANSPORT SYSTEM PERMEASE PROTEIN FECD-RELATED"/>
    <property type="match status" value="1"/>
</dbReference>
<dbReference type="PANTHER" id="PTHR30472">
    <property type="entry name" value="FERRIC ENTEROBACTIN TRANSPORT SYSTEM PERMEASE PROTEIN"/>
    <property type="match status" value="1"/>
</dbReference>
<feature type="transmembrane region" description="Helical" evidence="8">
    <location>
        <begin position="593"/>
        <end position="610"/>
    </location>
</feature>
<keyword evidence="5 8" id="KW-0812">Transmembrane</keyword>
<feature type="transmembrane region" description="Helical" evidence="8">
    <location>
        <begin position="106"/>
        <end position="124"/>
    </location>
</feature>
<evidence type="ECO:0000256" key="2">
    <source>
        <dbReference type="ARBA" id="ARBA00007935"/>
    </source>
</evidence>
<gene>
    <name evidence="9" type="ORF">QV01_00275</name>
</gene>
<dbReference type="GO" id="GO:0005886">
    <property type="term" value="C:plasma membrane"/>
    <property type="evidence" value="ECO:0007669"/>
    <property type="project" value="UniProtKB-SubCell"/>
</dbReference>
<dbReference type="AlphaFoldDB" id="A0A1A7NWA3"/>
<comment type="caution">
    <text evidence="9">The sequence shown here is derived from an EMBL/GenBank/DDBJ whole genome shotgun (WGS) entry which is preliminary data.</text>
</comment>
<comment type="similarity">
    <text evidence="2">Belongs to the binding-protein-dependent transport system permease family. FecCD subfamily.</text>
</comment>
<dbReference type="RefSeq" id="WP_065238488.1">
    <property type="nucleotide sequence ID" value="NZ_JTJM01000002.1"/>
</dbReference>
<dbReference type="InterPro" id="IPR000522">
    <property type="entry name" value="ABC_transptr_permease_BtuC"/>
</dbReference>
<feature type="transmembrane region" description="Helical" evidence="8">
    <location>
        <begin position="377"/>
        <end position="395"/>
    </location>
</feature>
<dbReference type="Pfam" id="PF01032">
    <property type="entry name" value="FecCD"/>
    <property type="match status" value="2"/>
</dbReference>
<feature type="transmembrane region" description="Helical" evidence="8">
    <location>
        <begin position="432"/>
        <end position="450"/>
    </location>
</feature>
<feature type="transmembrane region" description="Helical" evidence="8">
    <location>
        <begin position="263"/>
        <end position="285"/>
    </location>
</feature>
<dbReference type="GO" id="GO:0022857">
    <property type="term" value="F:transmembrane transporter activity"/>
    <property type="evidence" value="ECO:0007669"/>
    <property type="project" value="InterPro"/>
</dbReference>
<protein>
    <recommendedName>
        <fullName evidence="11">Iron ABC transporter</fullName>
    </recommendedName>
</protein>
<feature type="transmembrane region" description="Helical" evidence="8">
    <location>
        <begin position="553"/>
        <end position="581"/>
    </location>
</feature>
<feature type="transmembrane region" description="Helical" evidence="8">
    <location>
        <begin position="291"/>
        <end position="312"/>
    </location>
</feature>
<evidence type="ECO:0000256" key="7">
    <source>
        <dbReference type="ARBA" id="ARBA00023136"/>
    </source>
</evidence>
<dbReference type="GO" id="GO:0033214">
    <property type="term" value="P:siderophore-iron import into cell"/>
    <property type="evidence" value="ECO:0007669"/>
    <property type="project" value="TreeGrafter"/>
</dbReference>
<evidence type="ECO:0000256" key="5">
    <source>
        <dbReference type="ARBA" id="ARBA00022692"/>
    </source>
</evidence>
<dbReference type="Gene3D" id="1.10.3470.10">
    <property type="entry name" value="ABC transporter involved in vitamin B12 uptake, BtuC"/>
    <property type="match status" value="2"/>
</dbReference>
<keyword evidence="10" id="KW-1185">Reference proteome</keyword>
<proteinExistence type="inferred from homology"/>
<evidence type="ECO:0000313" key="10">
    <source>
        <dbReference type="Proteomes" id="UP000243558"/>
    </source>
</evidence>
<feature type="transmembrane region" description="Helical" evidence="8">
    <location>
        <begin position="216"/>
        <end position="234"/>
    </location>
</feature>
<organism evidence="9 10">
    <name type="scientific">Gallibacterium genomosp. 3</name>
    <dbReference type="NCBI Taxonomy" id="505345"/>
    <lineage>
        <taxon>Bacteria</taxon>
        <taxon>Pseudomonadati</taxon>
        <taxon>Pseudomonadota</taxon>
        <taxon>Gammaproteobacteria</taxon>
        <taxon>Pasteurellales</taxon>
        <taxon>Pasteurellaceae</taxon>
        <taxon>Gallibacterium</taxon>
    </lineage>
</organism>
<keyword evidence="3" id="KW-0813">Transport</keyword>
<feature type="transmembrane region" description="Helical" evidence="8">
    <location>
        <begin position="616"/>
        <end position="636"/>
    </location>
</feature>
<evidence type="ECO:0008006" key="11">
    <source>
        <dbReference type="Google" id="ProtNLM"/>
    </source>
</evidence>
<dbReference type="Proteomes" id="UP000243558">
    <property type="component" value="Unassembled WGS sequence"/>
</dbReference>
<feature type="transmembrane region" description="Helical" evidence="8">
    <location>
        <begin position="407"/>
        <end position="426"/>
    </location>
</feature>
<evidence type="ECO:0000256" key="4">
    <source>
        <dbReference type="ARBA" id="ARBA00022475"/>
    </source>
</evidence>
<dbReference type="CDD" id="cd06550">
    <property type="entry name" value="TM_ABC_iron-siderophores_like"/>
    <property type="match status" value="2"/>
</dbReference>
<feature type="transmembrane region" description="Helical" evidence="8">
    <location>
        <begin position="47"/>
        <end position="65"/>
    </location>
</feature>
<feature type="transmembrane region" description="Helical" evidence="8">
    <location>
        <begin position="500"/>
        <end position="520"/>
    </location>
</feature>
<dbReference type="NCBIfam" id="NF007866">
    <property type="entry name" value="PRK10577.1-2"/>
    <property type="match status" value="1"/>
</dbReference>
<keyword evidence="7 8" id="KW-0472">Membrane</keyword>
<dbReference type="SUPFAM" id="SSF81345">
    <property type="entry name" value="ABC transporter involved in vitamin B12 uptake, BtuC"/>
    <property type="match status" value="2"/>
</dbReference>
<feature type="transmembrane region" description="Helical" evidence="8">
    <location>
        <begin position="337"/>
        <end position="357"/>
    </location>
</feature>
<dbReference type="EMBL" id="JTJM01000002">
    <property type="protein sequence ID" value="OBW93978.1"/>
    <property type="molecule type" value="Genomic_DNA"/>
</dbReference>
<evidence type="ECO:0000256" key="3">
    <source>
        <dbReference type="ARBA" id="ARBA00022448"/>
    </source>
</evidence>
<keyword evidence="4" id="KW-1003">Cell membrane</keyword>
<evidence type="ECO:0000256" key="6">
    <source>
        <dbReference type="ARBA" id="ARBA00022989"/>
    </source>
</evidence>
<name>A0A1A7NWA3_9PAST</name>
<accession>A0A1A7NWA3</accession>
<evidence type="ECO:0000313" key="9">
    <source>
        <dbReference type="EMBL" id="OBW93978.1"/>
    </source>
</evidence>
<comment type="subcellular location">
    <subcellularLocation>
        <location evidence="1">Cell membrane</location>
        <topology evidence="1">Multi-pass membrane protein</topology>
    </subcellularLocation>
</comment>